<dbReference type="GO" id="GO:0003677">
    <property type="term" value="F:DNA binding"/>
    <property type="evidence" value="ECO:0007669"/>
    <property type="project" value="InterPro"/>
</dbReference>
<dbReference type="Gene3D" id="1.10.340.30">
    <property type="entry name" value="Hypothetical protein, domain 2"/>
    <property type="match status" value="1"/>
</dbReference>
<dbReference type="PANTHER" id="PTHR15074">
    <property type="entry name" value="METHYL-CPG-BINDING PROTEIN"/>
    <property type="match status" value="1"/>
</dbReference>
<sequence length="286" mass="34075">MCPKCYEKSDIKIISINTSFIKIANKKLYNYLNQEEFVGFDNEEIRRSSIEYNSFNEYKSVLEEDIKPIKKKTDEMCYKRTRSKLSTTTKAITNLTHKSAYFEYKKTQPDTNDKNNNISSTRQIDFISTFLTDFETVYLHHRNPADPHLKSPHDLIEERLHDDPWALLVATIFLNKTSCSAARPYVFWFLAENPHPLAVLDKYPADLEKYFVSLGLARTRAVQVYRMSHDFLFKKWESPRQLYGIGDYGECAYRMFCLRDFSVEPEDRFLRIYKAWYRRFRENRDS</sequence>
<dbReference type="InterPro" id="IPR045138">
    <property type="entry name" value="MeCP2/MBD4"/>
</dbReference>
<accession>A0A9N9T9B8</accession>
<organism evidence="3 4">
    <name type="scientific">Phyllotreta striolata</name>
    <name type="common">Striped flea beetle</name>
    <name type="synonym">Crioceris striolata</name>
    <dbReference type="NCBI Taxonomy" id="444603"/>
    <lineage>
        <taxon>Eukaryota</taxon>
        <taxon>Metazoa</taxon>
        <taxon>Ecdysozoa</taxon>
        <taxon>Arthropoda</taxon>
        <taxon>Hexapoda</taxon>
        <taxon>Insecta</taxon>
        <taxon>Pterygota</taxon>
        <taxon>Neoptera</taxon>
        <taxon>Endopterygota</taxon>
        <taxon>Coleoptera</taxon>
        <taxon>Polyphaga</taxon>
        <taxon>Cucujiformia</taxon>
        <taxon>Chrysomeloidea</taxon>
        <taxon>Chrysomelidae</taxon>
        <taxon>Galerucinae</taxon>
        <taxon>Alticini</taxon>
        <taxon>Phyllotreta</taxon>
    </lineage>
</organism>
<dbReference type="GO" id="GO:0005634">
    <property type="term" value="C:nucleus"/>
    <property type="evidence" value="ECO:0007669"/>
    <property type="project" value="UniProtKB-SubCell"/>
</dbReference>
<dbReference type="GO" id="GO:0003824">
    <property type="term" value="F:catalytic activity"/>
    <property type="evidence" value="ECO:0007669"/>
    <property type="project" value="InterPro"/>
</dbReference>
<dbReference type="InterPro" id="IPR011257">
    <property type="entry name" value="DNA_glycosylase"/>
</dbReference>
<proteinExistence type="predicted"/>
<dbReference type="EMBL" id="OU900094">
    <property type="protein sequence ID" value="CAG9853734.1"/>
    <property type="molecule type" value="Genomic_DNA"/>
</dbReference>
<dbReference type="SUPFAM" id="SSF48150">
    <property type="entry name" value="DNA-glycosylase"/>
    <property type="match status" value="1"/>
</dbReference>
<evidence type="ECO:0008006" key="5">
    <source>
        <dbReference type="Google" id="ProtNLM"/>
    </source>
</evidence>
<gene>
    <name evidence="3" type="ORF">PHYEVI_LOCUS206</name>
</gene>
<keyword evidence="4" id="KW-1185">Reference proteome</keyword>
<evidence type="ECO:0000313" key="3">
    <source>
        <dbReference type="EMBL" id="CAG9853734.1"/>
    </source>
</evidence>
<dbReference type="GO" id="GO:0006281">
    <property type="term" value="P:DNA repair"/>
    <property type="evidence" value="ECO:0007669"/>
    <property type="project" value="InterPro"/>
</dbReference>
<keyword evidence="2" id="KW-0539">Nucleus</keyword>
<evidence type="ECO:0000256" key="1">
    <source>
        <dbReference type="ARBA" id="ARBA00004123"/>
    </source>
</evidence>
<comment type="subcellular location">
    <subcellularLocation>
        <location evidence="1">Nucleus</location>
    </subcellularLocation>
</comment>
<evidence type="ECO:0000313" key="4">
    <source>
        <dbReference type="Proteomes" id="UP001153712"/>
    </source>
</evidence>
<dbReference type="AlphaFoldDB" id="A0A9N9T9B8"/>
<name>A0A9N9T9B8_PHYSR</name>
<dbReference type="PANTHER" id="PTHR15074:SF0">
    <property type="entry name" value="METHYL-CPG-BINDING DOMAIN PROTEIN 4-LIKE PROTEIN"/>
    <property type="match status" value="1"/>
</dbReference>
<dbReference type="OrthoDB" id="10265068at2759"/>
<dbReference type="Proteomes" id="UP001153712">
    <property type="component" value="Chromosome 1"/>
</dbReference>
<reference evidence="3" key="1">
    <citation type="submission" date="2022-01" db="EMBL/GenBank/DDBJ databases">
        <authorList>
            <person name="King R."/>
        </authorList>
    </citation>
    <scope>NUCLEOTIDE SEQUENCE</scope>
</reference>
<evidence type="ECO:0000256" key="2">
    <source>
        <dbReference type="ARBA" id="ARBA00023242"/>
    </source>
</evidence>
<protein>
    <recommendedName>
        <fullName evidence="5">DNA glycosylase</fullName>
    </recommendedName>
</protein>